<dbReference type="SUPFAM" id="SSF52540">
    <property type="entry name" value="P-loop containing nucleoside triphosphate hydrolases"/>
    <property type="match status" value="1"/>
</dbReference>
<dbReference type="SMART" id="SM00174">
    <property type="entry name" value="RHO"/>
    <property type="match status" value="1"/>
</dbReference>
<dbReference type="NCBIfam" id="TIGR00231">
    <property type="entry name" value="small_GTP"/>
    <property type="match status" value="1"/>
</dbReference>
<dbReference type="GO" id="GO:0005525">
    <property type="term" value="F:GTP binding"/>
    <property type="evidence" value="ECO:0007669"/>
    <property type="project" value="UniProtKB-KW"/>
</dbReference>
<dbReference type="AlphaFoldDB" id="A0A7S4JPA3"/>
<dbReference type="CDD" id="cd00157">
    <property type="entry name" value="Rho"/>
    <property type="match status" value="1"/>
</dbReference>
<evidence type="ECO:0000256" key="1">
    <source>
        <dbReference type="ARBA" id="ARBA00010142"/>
    </source>
</evidence>
<dbReference type="PANTHER" id="PTHR24072">
    <property type="entry name" value="RHO FAMILY GTPASE"/>
    <property type="match status" value="1"/>
</dbReference>
<sequence length="200" mass="22773">MQAMKLVVVGDDGVGKTCFLKTFTGPNGFPRDQVPIVMDNCSMNLFTSTGKPINLGLWDTACSEDYDRLRPLCYPATDVYLIFFSVTSPASYENARHKWYPEMKHHCPGPPFIVVGSKIDLRKDKLVKEKLAERYLEPISYKMGEELARAIGADKYMEISSLTNQGVKEVIDEALLLVLRIYDRVYNRRFNEGRPHCVLL</sequence>
<dbReference type="PRINTS" id="PR00449">
    <property type="entry name" value="RASTRNSFRMNG"/>
</dbReference>
<organism evidence="4">
    <name type="scientific">Paramoeba aestuarina</name>
    <dbReference type="NCBI Taxonomy" id="180227"/>
    <lineage>
        <taxon>Eukaryota</taxon>
        <taxon>Amoebozoa</taxon>
        <taxon>Discosea</taxon>
        <taxon>Flabellinia</taxon>
        <taxon>Dactylopodida</taxon>
        <taxon>Paramoebidae</taxon>
        <taxon>Paramoeba</taxon>
    </lineage>
</organism>
<protein>
    <submittedName>
        <fullName evidence="4">Uncharacterized protein</fullName>
    </submittedName>
</protein>
<dbReference type="PROSITE" id="PS51421">
    <property type="entry name" value="RAS"/>
    <property type="match status" value="1"/>
</dbReference>
<dbReference type="SMART" id="SM00173">
    <property type="entry name" value="RAS"/>
    <property type="match status" value="1"/>
</dbReference>
<name>A0A7S4JPA3_9EUKA</name>
<accession>A0A7S4JPA3</accession>
<dbReference type="Gene3D" id="3.40.50.300">
    <property type="entry name" value="P-loop containing nucleotide triphosphate hydrolases"/>
    <property type="match status" value="1"/>
</dbReference>
<dbReference type="FunFam" id="3.40.50.300:FF:001179">
    <property type="entry name" value="Rho family GTPase"/>
    <property type="match status" value="1"/>
</dbReference>
<dbReference type="PROSITE" id="PS51420">
    <property type="entry name" value="RHO"/>
    <property type="match status" value="1"/>
</dbReference>
<reference evidence="4" key="1">
    <citation type="submission" date="2021-01" db="EMBL/GenBank/DDBJ databases">
        <authorList>
            <person name="Corre E."/>
            <person name="Pelletier E."/>
            <person name="Niang G."/>
            <person name="Scheremetjew M."/>
            <person name="Finn R."/>
            <person name="Kale V."/>
            <person name="Holt S."/>
            <person name="Cochrane G."/>
            <person name="Meng A."/>
            <person name="Brown T."/>
            <person name="Cohen L."/>
        </authorList>
    </citation>
    <scope>NUCLEOTIDE SEQUENCE</scope>
    <source>
        <strain evidence="4">SoJaBio B1-5/56/2</strain>
    </source>
</reference>
<proteinExistence type="inferred from homology"/>
<keyword evidence="2" id="KW-0547">Nucleotide-binding</keyword>
<keyword evidence="3" id="KW-0342">GTP-binding</keyword>
<dbReference type="Pfam" id="PF00071">
    <property type="entry name" value="Ras"/>
    <property type="match status" value="1"/>
</dbReference>
<dbReference type="SMART" id="SM00175">
    <property type="entry name" value="RAB"/>
    <property type="match status" value="1"/>
</dbReference>
<comment type="similarity">
    <text evidence="1">Belongs to the small GTPase superfamily. Rho family.</text>
</comment>
<dbReference type="PROSITE" id="PS51419">
    <property type="entry name" value="RAB"/>
    <property type="match status" value="1"/>
</dbReference>
<evidence type="ECO:0000313" key="4">
    <source>
        <dbReference type="EMBL" id="CAE2269995.1"/>
    </source>
</evidence>
<evidence type="ECO:0000256" key="3">
    <source>
        <dbReference type="ARBA" id="ARBA00023134"/>
    </source>
</evidence>
<dbReference type="InterPro" id="IPR027417">
    <property type="entry name" value="P-loop_NTPase"/>
</dbReference>
<dbReference type="InterPro" id="IPR005225">
    <property type="entry name" value="Small_GTP-bd"/>
</dbReference>
<evidence type="ECO:0000256" key="2">
    <source>
        <dbReference type="ARBA" id="ARBA00022741"/>
    </source>
</evidence>
<dbReference type="GO" id="GO:0003924">
    <property type="term" value="F:GTPase activity"/>
    <property type="evidence" value="ECO:0007669"/>
    <property type="project" value="InterPro"/>
</dbReference>
<dbReference type="GO" id="GO:0007264">
    <property type="term" value="P:small GTPase-mediated signal transduction"/>
    <property type="evidence" value="ECO:0007669"/>
    <property type="project" value="InterPro"/>
</dbReference>
<dbReference type="InterPro" id="IPR001806">
    <property type="entry name" value="Small_GTPase"/>
</dbReference>
<gene>
    <name evidence="4" type="ORF">NAES01612_LOCUS1535</name>
</gene>
<dbReference type="EMBL" id="HBKR01002353">
    <property type="protein sequence ID" value="CAE2269995.1"/>
    <property type="molecule type" value="Transcribed_RNA"/>
</dbReference>
<dbReference type="InterPro" id="IPR003578">
    <property type="entry name" value="Small_GTPase_Rho"/>
</dbReference>